<evidence type="ECO:0000313" key="14">
    <source>
        <dbReference type="WBParaSite" id="DME_0000252101-mRNA-1"/>
    </source>
</evidence>
<evidence type="ECO:0000256" key="4">
    <source>
        <dbReference type="ARBA" id="ARBA00022664"/>
    </source>
</evidence>
<sequence>MIHSLYGQLANSGGLSDPLVQAAAAALAAQSTDPFLTGGGESYLIFSSKFNEKECARDTTFTKIFVGGLPYHTSDKTLHEYFEQFGEIEEAVVITDRQTQKSRGYGFVTMKDKAAAERACKDPNPIIDGRKANVNLAYLGAKPRGNIQLAALSNGLQQIPLQAQLQTLFPGRLTGLPQLVYPTTNPLINSLTGLQAATQTSIATLPQLTSSQPQQPYIDYATLAAVAAAGGQNPFGIHNSVATTGALGLEHFAYTAPYGVVPSTYAAQLSAAQSQLAAVTQQQAALEHQRV</sequence>
<keyword evidence="7" id="KW-0508">mRNA splicing</keyword>
<keyword evidence="4" id="KW-0507">mRNA processing</keyword>
<feature type="domain" description="RRM" evidence="10">
    <location>
        <begin position="62"/>
        <end position="139"/>
    </location>
</feature>
<accession>A0A0N4U6H3</accession>
<keyword evidence="13" id="KW-1185">Reference proteome</keyword>
<dbReference type="SUPFAM" id="SSF54928">
    <property type="entry name" value="RNA-binding domain, RBD"/>
    <property type="match status" value="1"/>
</dbReference>
<dbReference type="GO" id="GO:0005634">
    <property type="term" value="C:nucleus"/>
    <property type="evidence" value="ECO:0007669"/>
    <property type="project" value="UniProtKB-SubCell"/>
</dbReference>
<dbReference type="OrthoDB" id="4207594at2759"/>
<dbReference type="Pfam" id="PF00076">
    <property type="entry name" value="RRM_1"/>
    <property type="match status" value="1"/>
</dbReference>
<dbReference type="Proteomes" id="UP000274756">
    <property type="component" value="Unassembled WGS sequence"/>
</dbReference>
<dbReference type="GO" id="GO:0008380">
    <property type="term" value="P:RNA splicing"/>
    <property type="evidence" value="ECO:0007669"/>
    <property type="project" value="UniProtKB-KW"/>
</dbReference>
<protein>
    <submittedName>
        <fullName evidence="14">RRM domain-containing protein</fullName>
    </submittedName>
</protein>
<keyword evidence="8" id="KW-0539">Nucleus</keyword>
<evidence type="ECO:0000256" key="6">
    <source>
        <dbReference type="ARBA" id="ARBA00022884"/>
    </source>
</evidence>
<evidence type="ECO:0000256" key="7">
    <source>
        <dbReference type="ARBA" id="ARBA00023187"/>
    </source>
</evidence>
<evidence type="ECO:0000313" key="13">
    <source>
        <dbReference type="Proteomes" id="UP000274756"/>
    </source>
</evidence>
<evidence type="ECO:0000313" key="11">
    <source>
        <dbReference type="EMBL" id="VDN56908.1"/>
    </source>
</evidence>
<dbReference type="PROSITE" id="PS50102">
    <property type="entry name" value="RRM"/>
    <property type="match status" value="1"/>
</dbReference>
<evidence type="ECO:0000259" key="10">
    <source>
        <dbReference type="PROSITE" id="PS50102"/>
    </source>
</evidence>
<evidence type="ECO:0000256" key="9">
    <source>
        <dbReference type="PROSITE-ProRule" id="PRU00176"/>
    </source>
</evidence>
<reference evidence="14" key="1">
    <citation type="submission" date="2017-02" db="UniProtKB">
        <authorList>
            <consortium name="WormBaseParasite"/>
        </authorList>
    </citation>
    <scope>IDENTIFICATION</scope>
</reference>
<dbReference type="WBParaSite" id="DME_0000252101-mRNA-1">
    <property type="protein sequence ID" value="DME_0000252101-mRNA-1"/>
    <property type="gene ID" value="DME_0000252101"/>
</dbReference>
<dbReference type="GO" id="GO:0006397">
    <property type="term" value="P:mRNA processing"/>
    <property type="evidence" value="ECO:0007669"/>
    <property type="project" value="UniProtKB-KW"/>
</dbReference>
<proteinExistence type="predicted"/>
<dbReference type="PANTHER" id="PTHR48024">
    <property type="entry name" value="GEO13361P1-RELATED"/>
    <property type="match status" value="1"/>
</dbReference>
<evidence type="ECO:0000256" key="3">
    <source>
        <dbReference type="ARBA" id="ARBA00022490"/>
    </source>
</evidence>
<dbReference type="STRING" id="318479.A0A0N4U6H3"/>
<dbReference type="InterPro" id="IPR012677">
    <property type="entry name" value="Nucleotide-bd_a/b_plait_sf"/>
</dbReference>
<dbReference type="PANTHER" id="PTHR48024:SF56">
    <property type="entry name" value="HETEROGENEOUS NUCLEAR RIBONUCLEOPROTEIN A0"/>
    <property type="match status" value="1"/>
</dbReference>
<dbReference type="InterPro" id="IPR050886">
    <property type="entry name" value="RNA-binding_reg"/>
</dbReference>
<dbReference type="SMART" id="SM00360">
    <property type="entry name" value="RRM"/>
    <property type="match status" value="1"/>
</dbReference>
<dbReference type="GO" id="GO:0003730">
    <property type="term" value="F:mRNA 3'-UTR binding"/>
    <property type="evidence" value="ECO:0007669"/>
    <property type="project" value="TreeGrafter"/>
</dbReference>
<dbReference type="GO" id="GO:0030154">
    <property type="term" value="P:cell differentiation"/>
    <property type="evidence" value="ECO:0007669"/>
    <property type="project" value="UniProtKB-KW"/>
</dbReference>
<keyword evidence="6 9" id="KW-0694">RNA-binding</keyword>
<evidence type="ECO:0000256" key="2">
    <source>
        <dbReference type="ARBA" id="ARBA00004496"/>
    </source>
</evidence>
<dbReference type="InterPro" id="IPR000504">
    <property type="entry name" value="RRM_dom"/>
</dbReference>
<reference evidence="11 13" key="2">
    <citation type="submission" date="2018-11" db="EMBL/GenBank/DDBJ databases">
        <authorList>
            <consortium name="Pathogen Informatics"/>
        </authorList>
    </citation>
    <scope>NUCLEOTIDE SEQUENCE [LARGE SCALE GENOMIC DNA]</scope>
</reference>
<gene>
    <name evidence="11" type="ORF">DME_LOCUS6881</name>
</gene>
<dbReference type="AlphaFoldDB" id="A0A0N4U6H3"/>
<dbReference type="InterPro" id="IPR035979">
    <property type="entry name" value="RBD_domain_sf"/>
</dbReference>
<evidence type="ECO:0000256" key="8">
    <source>
        <dbReference type="ARBA" id="ARBA00023242"/>
    </source>
</evidence>
<evidence type="ECO:0000256" key="1">
    <source>
        <dbReference type="ARBA" id="ARBA00004123"/>
    </source>
</evidence>
<dbReference type="Proteomes" id="UP000038040">
    <property type="component" value="Unplaced"/>
</dbReference>
<name>A0A0N4U6H3_DRAME</name>
<organism evidence="12 14">
    <name type="scientific">Dracunculus medinensis</name>
    <name type="common">Guinea worm</name>
    <dbReference type="NCBI Taxonomy" id="318479"/>
    <lineage>
        <taxon>Eukaryota</taxon>
        <taxon>Metazoa</taxon>
        <taxon>Ecdysozoa</taxon>
        <taxon>Nematoda</taxon>
        <taxon>Chromadorea</taxon>
        <taxon>Rhabditida</taxon>
        <taxon>Spirurina</taxon>
        <taxon>Dracunculoidea</taxon>
        <taxon>Dracunculidae</taxon>
        <taxon>Dracunculus</taxon>
    </lineage>
</organism>
<keyword evidence="5" id="KW-0221">Differentiation</keyword>
<dbReference type="Gene3D" id="3.30.70.330">
    <property type="match status" value="1"/>
</dbReference>
<evidence type="ECO:0000313" key="12">
    <source>
        <dbReference type="Proteomes" id="UP000038040"/>
    </source>
</evidence>
<dbReference type="EMBL" id="UYYG01001157">
    <property type="protein sequence ID" value="VDN56908.1"/>
    <property type="molecule type" value="Genomic_DNA"/>
</dbReference>
<dbReference type="CDD" id="cd12384">
    <property type="entry name" value="RRM_RBM24_RBM38_like"/>
    <property type="match status" value="1"/>
</dbReference>
<dbReference type="FunFam" id="3.30.70.330:FF:000077">
    <property type="entry name" value="RNA-binding motif protein 24"/>
    <property type="match status" value="1"/>
</dbReference>
<evidence type="ECO:0000256" key="5">
    <source>
        <dbReference type="ARBA" id="ARBA00022782"/>
    </source>
</evidence>
<keyword evidence="3" id="KW-0963">Cytoplasm</keyword>
<comment type="subcellular location">
    <subcellularLocation>
        <location evidence="2">Cytoplasm</location>
    </subcellularLocation>
    <subcellularLocation>
        <location evidence="1">Nucleus</location>
    </subcellularLocation>
</comment>
<dbReference type="GO" id="GO:0005829">
    <property type="term" value="C:cytosol"/>
    <property type="evidence" value="ECO:0007669"/>
    <property type="project" value="TreeGrafter"/>
</dbReference>